<dbReference type="Pfam" id="PF00419">
    <property type="entry name" value="Fimbrial"/>
    <property type="match status" value="1"/>
</dbReference>
<feature type="domain" description="Fimbrial-type adhesion" evidence="2">
    <location>
        <begin position="27"/>
        <end position="181"/>
    </location>
</feature>
<dbReference type="InterPro" id="IPR008966">
    <property type="entry name" value="Adhesion_dom_sf"/>
</dbReference>
<proteinExistence type="predicted"/>
<sequence>MKKVFVLGVLASAVVFSSVTSANSGTINFTGTITSATCTISPVVGGNSVASSIDLGNPGTDLTGAKTVSFSLKPVGAGSNDCLAKTQADVSWSAAAMDPVGLANSGGSATGVSLELKAKNAANGEVTVTDSNRTVNYGSNATGAAALTDFQYEAKLIKTITSGTVTAGDFKSSASYTVAYK</sequence>
<evidence type="ECO:0000259" key="2">
    <source>
        <dbReference type="Pfam" id="PF00419"/>
    </source>
</evidence>
<name>A0A5Z3B7Z2_SALER</name>
<gene>
    <name evidence="3" type="ORF">F2A58_23135</name>
</gene>
<protein>
    <submittedName>
        <fullName evidence="3">Fimbrial protein</fullName>
    </submittedName>
</protein>
<dbReference type="InterPro" id="IPR000259">
    <property type="entry name" value="Adhesion_dom_fimbrial"/>
</dbReference>
<keyword evidence="1" id="KW-0732">Signal</keyword>
<dbReference type="GO" id="GO:0043709">
    <property type="term" value="P:cell adhesion involved in single-species biofilm formation"/>
    <property type="evidence" value="ECO:0007669"/>
    <property type="project" value="TreeGrafter"/>
</dbReference>
<dbReference type="GO" id="GO:0009289">
    <property type="term" value="C:pilus"/>
    <property type="evidence" value="ECO:0007669"/>
    <property type="project" value="InterPro"/>
</dbReference>
<evidence type="ECO:0000256" key="1">
    <source>
        <dbReference type="SAM" id="SignalP"/>
    </source>
</evidence>
<dbReference type="InterPro" id="IPR036937">
    <property type="entry name" value="Adhesion_dom_fimbrial_sf"/>
</dbReference>
<dbReference type="AlphaFoldDB" id="A0A5Z3B7Z2"/>
<dbReference type="InterPro" id="IPR050263">
    <property type="entry name" value="Bact_Fimbrial_Adh_Pro"/>
</dbReference>
<organism evidence="3">
    <name type="scientific">Salmonella enterica</name>
    <name type="common">Salmonella choleraesuis</name>
    <dbReference type="NCBI Taxonomy" id="28901"/>
    <lineage>
        <taxon>Bacteria</taxon>
        <taxon>Pseudomonadati</taxon>
        <taxon>Pseudomonadota</taxon>
        <taxon>Gammaproteobacteria</taxon>
        <taxon>Enterobacterales</taxon>
        <taxon>Enterobacteriaceae</taxon>
        <taxon>Salmonella</taxon>
    </lineage>
</organism>
<dbReference type="PANTHER" id="PTHR33420">
    <property type="entry name" value="FIMBRIAL SUBUNIT ELFA-RELATED"/>
    <property type="match status" value="1"/>
</dbReference>
<dbReference type="EMBL" id="AAKGZA010000043">
    <property type="protein sequence ID" value="ECR6698041.1"/>
    <property type="molecule type" value="Genomic_DNA"/>
</dbReference>
<dbReference type="SUPFAM" id="SSF49401">
    <property type="entry name" value="Bacterial adhesins"/>
    <property type="match status" value="1"/>
</dbReference>
<evidence type="ECO:0000313" key="3">
    <source>
        <dbReference type="EMBL" id="ECR6698041.1"/>
    </source>
</evidence>
<reference evidence="3" key="1">
    <citation type="submission" date="2019-09" db="EMBL/GenBank/DDBJ databases">
        <authorList>
            <consortium name="PulseNet: The National Subtyping Network for Foodborne Disease Surveillance"/>
            <person name="Tarr C.L."/>
            <person name="Trees E."/>
            <person name="Katz L.S."/>
            <person name="Carleton-Romer H.A."/>
            <person name="Stroika S."/>
            <person name="Kucerova Z."/>
            <person name="Roache K.F."/>
            <person name="Sabol A.L."/>
            <person name="Besser J."/>
            <person name="Gerner-Smidt P."/>
        </authorList>
    </citation>
    <scope>NUCLEOTIDE SEQUENCE</scope>
    <source>
        <strain evidence="3">PNUSAS096589</strain>
    </source>
</reference>
<accession>A0A5Z3B7Z2</accession>
<dbReference type="PANTHER" id="PTHR33420:SF26">
    <property type="entry name" value="FIMBRIAL SUBUNIT"/>
    <property type="match status" value="1"/>
</dbReference>
<dbReference type="Gene3D" id="2.60.40.1090">
    <property type="entry name" value="Fimbrial-type adhesion domain"/>
    <property type="match status" value="1"/>
</dbReference>
<comment type="caution">
    <text evidence="3">The sequence shown here is derived from an EMBL/GenBank/DDBJ whole genome shotgun (WGS) entry which is preliminary data.</text>
</comment>
<feature type="chain" id="PRO_5026235781" evidence="1">
    <location>
        <begin position="23"/>
        <end position="181"/>
    </location>
</feature>
<feature type="signal peptide" evidence="1">
    <location>
        <begin position="1"/>
        <end position="22"/>
    </location>
</feature>